<dbReference type="SUPFAM" id="SSF48576">
    <property type="entry name" value="Terpenoid synthases"/>
    <property type="match status" value="1"/>
</dbReference>
<dbReference type="PANTHER" id="PTHR43281">
    <property type="entry name" value="FARNESYL DIPHOSPHATE SYNTHASE"/>
    <property type="match status" value="1"/>
</dbReference>
<evidence type="ECO:0000256" key="2">
    <source>
        <dbReference type="ARBA" id="ARBA00006706"/>
    </source>
</evidence>
<evidence type="ECO:0000256" key="3">
    <source>
        <dbReference type="ARBA" id="ARBA00022723"/>
    </source>
</evidence>
<comment type="caution">
    <text evidence="5">The sequence shown here is derived from an EMBL/GenBank/DDBJ whole genome shotgun (WGS) entry which is preliminary data.</text>
</comment>
<dbReference type="Gramene" id="PRQ32350">
    <property type="protein sequence ID" value="PRQ32350"/>
    <property type="gene ID" value="RchiOBHm_Chr5g0045401"/>
</dbReference>
<proteinExistence type="inferred from homology"/>
<keyword evidence="6" id="KW-1185">Reference proteome</keyword>
<comment type="cofactor">
    <cofactor evidence="1">
        <name>Mg(2+)</name>
        <dbReference type="ChEBI" id="CHEBI:18420"/>
    </cofactor>
</comment>
<protein>
    <submittedName>
        <fullName evidence="5">Putative geranylgeranyl diphosphate synthase</fullName>
        <ecNumber evidence="5">2.5.1.29</ecNumber>
    </submittedName>
</protein>
<dbReference type="Gene3D" id="1.10.600.10">
    <property type="entry name" value="Farnesyl Diphosphate Synthase"/>
    <property type="match status" value="1"/>
</dbReference>
<dbReference type="GO" id="GO:0008299">
    <property type="term" value="P:isoprenoid biosynthetic process"/>
    <property type="evidence" value="ECO:0007669"/>
    <property type="project" value="InterPro"/>
</dbReference>
<dbReference type="GO" id="GO:0004311">
    <property type="term" value="F:geranylgeranyl diphosphate synthase activity"/>
    <property type="evidence" value="ECO:0007669"/>
    <property type="project" value="UniProtKB-EC"/>
</dbReference>
<dbReference type="EMBL" id="PDCK01000043">
    <property type="protein sequence ID" value="PRQ32350.1"/>
    <property type="molecule type" value="Genomic_DNA"/>
</dbReference>
<dbReference type="PANTHER" id="PTHR43281:SF24">
    <property type="entry name" value="OS07G0580900 PROTEIN"/>
    <property type="match status" value="1"/>
</dbReference>
<evidence type="ECO:0000256" key="4">
    <source>
        <dbReference type="ARBA" id="ARBA00022842"/>
    </source>
</evidence>
<evidence type="ECO:0000256" key="1">
    <source>
        <dbReference type="ARBA" id="ARBA00001946"/>
    </source>
</evidence>
<name>A0A2P6QDU2_ROSCH</name>
<keyword evidence="3" id="KW-0479">Metal-binding</keyword>
<dbReference type="Proteomes" id="UP000238479">
    <property type="component" value="Chromosome 5"/>
</dbReference>
<dbReference type="InterPro" id="IPR000092">
    <property type="entry name" value="Polyprenyl_synt"/>
</dbReference>
<evidence type="ECO:0000313" key="5">
    <source>
        <dbReference type="EMBL" id="PRQ32350.1"/>
    </source>
</evidence>
<dbReference type="Pfam" id="PF00348">
    <property type="entry name" value="polyprenyl_synt"/>
    <property type="match status" value="1"/>
</dbReference>
<dbReference type="STRING" id="74649.A0A2P6QDU2"/>
<gene>
    <name evidence="5" type="ORF">RchiOBHm_Chr5g0045401</name>
</gene>
<keyword evidence="4" id="KW-0460">Magnesium</keyword>
<dbReference type="GO" id="GO:0046872">
    <property type="term" value="F:metal ion binding"/>
    <property type="evidence" value="ECO:0007669"/>
    <property type="project" value="UniProtKB-KW"/>
</dbReference>
<evidence type="ECO:0000313" key="6">
    <source>
        <dbReference type="Proteomes" id="UP000238479"/>
    </source>
</evidence>
<keyword evidence="5" id="KW-0808">Transferase</keyword>
<sequence>MPAACAIEMIHTMSLIHNNLPCMDNDDLRCRNPTNHKVFGEDVVVLAGDALLSFAFEHHAMSTVGVEPSRIVRAVEELARSIWSEGLVAGQVVDIHSEGLSNVGLEHLEYIHISAHLLPVRTPYAAVATKVRGFPERTVV</sequence>
<accession>A0A2P6QDU2</accession>
<dbReference type="InterPro" id="IPR008949">
    <property type="entry name" value="Isoprenoid_synthase_dom_sf"/>
</dbReference>
<dbReference type="AlphaFoldDB" id="A0A2P6QDU2"/>
<reference evidence="5 6" key="1">
    <citation type="journal article" date="2018" name="Nat. Genet.">
        <title>The Rosa genome provides new insights in the design of modern roses.</title>
        <authorList>
            <person name="Bendahmane M."/>
        </authorList>
    </citation>
    <scope>NUCLEOTIDE SEQUENCE [LARGE SCALE GENOMIC DNA]</scope>
    <source>
        <strain evidence="6">cv. Old Blush</strain>
    </source>
</reference>
<dbReference type="EC" id="2.5.1.29" evidence="5"/>
<comment type="similarity">
    <text evidence="2">Belongs to the FPP/GGPP synthase family.</text>
</comment>
<organism evidence="5 6">
    <name type="scientific">Rosa chinensis</name>
    <name type="common">China rose</name>
    <dbReference type="NCBI Taxonomy" id="74649"/>
    <lineage>
        <taxon>Eukaryota</taxon>
        <taxon>Viridiplantae</taxon>
        <taxon>Streptophyta</taxon>
        <taxon>Embryophyta</taxon>
        <taxon>Tracheophyta</taxon>
        <taxon>Spermatophyta</taxon>
        <taxon>Magnoliopsida</taxon>
        <taxon>eudicotyledons</taxon>
        <taxon>Gunneridae</taxon>
        <taxon>Pentapetalae</taxon>
        <taxon>rosids</taxon>
        <taxon>fabids</taxon>
        <taxon>Rosales</taxon>
        <taxon>Rosaceae</taxon>
        <taxon>Rosoideae</taxon>
        <taxon>Rosoideae incertae sedis</taxon>
        <taxon>Rosa</taxon>
    </lineage>
</organism>